<dbReference type="AlphaFoldDB" id="A0A150G4G5"/>
<gene>
    <name evidence="1" type="ORF">GPECTOR_62g894</name>
</gene>
<proteinExistence type="predicted"/>
<evidence type="ECO:0000313" key="1">
    <source>
        <dbReference type="EMBL" id="KXZ44779.1"/>
    </source>
</evidence>
<dbReference type="EMBL" id="LSYV01000063">
    <property type="protein sequence ID" value="KXZ44779.1"/>
    <property type="molecule type" value="Genomic_DNA"/>
</dbReference>
<protein>
    <submittedName>
        <fullName evidence="1">Uncharacterized protein</fullName>
    </submittedName>
</protein>
<name>A0A150G4G5_GONPE</name>
<reference evidence="2" key="1">
    <citation type="journal article" date="2016" name="Nat. Commun.">
        <title>The Gonium pectorale genome demonstrates co-option of cell cycle regulation during the evolution of multicellularity.</title>
        <authorList>
            <person name="Hanschen E.R."/>
            <person name="Marriage T.N."/>
            <person name="Ferris P.J."/>
            <person name="Hamaji T."/>
            <person name="Toyoda A."/>
            <person name="Fujiyama A."/>
            <person name="Neme R."/>
            <person name="Noguchi H."/>
            <person name="Minakuchi Y."/>
            <person name="Suzuki M."/>
            <person name="Kawai-Toyooka H."/>
            <person name="Smith D.R."/>
            <person name="Sparks H."/>
            <person name="Anderson J."/>
            <person name="Bakaric R."/>
            <person name="Luria V."/>
            <person name="Karger A."/>
            <person name="Kirschner M.W."/>
            <person name="Durand P.M."/>
            <person name="Michod R.E."/>
            <person name="Nozaki H."/>
            <person name="Olson B.J."/>
        </authorList>
    </citation>
    <scope>NUCLEOTIDE SEQUENCE [LARGE SCALE GENOMIC DNA]</scope>
    <source>
        <strain evidence="2">NIES-2863</strain>
    </source>
</reference>
<accession>A0A150G4G5</accession>
<comment type="caution">
    <text evidence="1">The sequence shown here is derived from an EMBL/GenBank/DDBJ whole genome shotgun (WGS) entry which is preliminary data.</text>
</comment>
<keyword evidence="2" id="KW-1185">Reference proteome</keyword>
<dbReference type="Proteomes" id="UP000075714">
    <property type="component" value="Unassembled WGS sequence"/>
</dbReference>
<dbReference type="OrthoDB" id="28868at2759"/>
<organism evidence="1 2">
    <name type="scientific">Gonium pectorale</name>
    <name type="common">Green alga</name>
    <dbReference type="NCBI Taxonomy" id="33097"/>
    <lineage>
        <taxon>Eukaryota</taxon>
        <taxon>Viridiplantae</taxon>
        <taxon>Chlorophyta</taxon>
        <taxon>core chlorophytes</taxon>
        <taxon>Chlorophyceae</taxon>
        <taxon>CS clade</taxon>
        <taxon>Chlamydomonadales</taxon>
        <taxon>Volvocaceae</taxon>
        <taxon>Gonium</taxon>
    </lineage>
</organism>
<sequence>MWDFRPQWFPAESRMTGAPLLATSPVELWRELARVMLTAHTRRGESDLVAYWLVQVLALDHRAPEWQVMAAD</sequence>
<evidence type="ECO:0000313" key="2">
    <source>
        <dbReference type="Proteomes" id="UP000075714"/>
    </source>
</evidence>